<dbReference type="Proteomes" id="UP001500751">
    <property type="component" value="Unassembled WGS sequence"/>
</dbReference>
<dbReference type="InterPro" id="IPR029068">
    <property type="entry name" value="Glyas_Bleomycin-R_OHBP_Dase"/>
</dbReference>
<evidence type="ECO:0000259" key="1">
    <source>
        <dbReference type="PROSITE" id="PS51819"/>
    </source>
</evidence>
<dbReference type="Gene3D" id="3.10.180.10">
    <property type="entry name" value="2,3-Dihydroxybiphenyl 1,2-Dioxygenase, domain 1"/>
    <property type="match status" value="1"/>
</dbReference>
<dbReference type="EMBL" id="BAAAQN010000048">
    <property type="protein sequence ID" value="GAA2050154.1"/>
    <property type="molecule type" value="Genomic_DNA"/>
</dbReference>
<name>A0ABP5GPM8_9ACTN</name>
<dbReference type="Pfam" id="PF00903">
    <property type="entry name" value="Glyoxalase"/>
    <property type="match status" value="1"/>
</dbReference>
<feature type="domain" description="VOC" evidence="1">
    <location>
        <begin position="8"/>
        <end position="129"/>
    </location>
</feature>
<reference evidence="3" key="1">
    <citation type="journal article" date="2019" name="Int. J. Syst. Evol. Microbiol.">
        <title>The Global Catalogue of Microorganisms (GCM) 10K type strain sequencing project: providing services to taxonomists for standard genome sequencing and annotation.</title>
        <authorList>
            <consortium name="The Broad Institute Genomics Platform"/>
            <consortium name="The Broad Institute Genome Sequencing Center for Infectious Disease"/>
            <person name="Wu L."/>
            <person name="Ma J."/>
        </authorList>
    </citation>
    <scope>NUCLEOTIDE SEQUENCE [LARGE SCALE GENOMIC DNA]</scope>
    <source>
        <strain evidence="3">JCM 16014</strain>
    </source>
</reference>
<evidence type="ECO:0000313" key="2">
    <source>
        <dbReference type="EMBL" id="GAA2050154.1"/>
    </source>
</evidence>
<comment type="caution">
    <text evidence="2">The sequence shown here is derived from an EMBL/GenBank/DDBJ whole genome shotgun (WGS) entry which is preliminary data.</text>
</comment>
<accession>A0ABP5GPM8</accession>
<protein>
    <submittedName>
        <fullName evidence="2">VOC family protein</fullName>
    </submittedName>
</protein>
<keyword evidence="3" id="KW-1185">Reference proteome</keyword>
<gene>
    <name evidence="2" type="ORF">GCM10009839_65570</name>
</gene>
<sequence>MNRPILAGVHHVKIPVTDLARSVDWYGRVFGFAVTMEFPDSDGVVRGVAGEVPGLGDTLLTLRVNPAAAEGCRGFDPVSFAVADQAAVQSWADHLDTAGVEHSPVIEASIGWLLVFDDPDGIQVHLYSWTAHGVDHSDLPGYGRQAQGAVGNQR</sequence>
<dbReference type="InterPro" id="IPR037523">
    <property type="entry name" value="VOC_core"/>
</dbReference>
<organism evidence="2 3">
    <name type="scientific">Catenulispora yoronensis</name>
    <dbReference type="NCBI Taxonomy" id="450799"/>
    <lineage>
        <taxon>Bacteria</taxon>
        <taxon>Bacillati</taxon>
        <taxon>Actinomycetota</taxon>
        <taxon>Actinomycetes</taxon>
        <taxon>Catenulisporales</taxon>
        <taxon>Catenulisporaceae</taxon>
        <taxon>Catenulispora</taxon>
    </lineage>
</organism>
<proteinExistence type="predicted"/>
<evidence type="ECO:0000313" key="3">
    <source>
        <dbReference type="Proteomes" id="UP001500751"/>
    </source>
</evidence>
<dbReference type="SUPFAM" id="SSF54593">
    <property type="entry name" value="Glyoxalase/Bleomycin resistance protein/Dihydroxybiphenyl dioxygenase"/>
    <property type="match status" value="1"/>
</dbReference>
<dbReference type="PROSITE" id="PS51819">
    <property type="entry name" value="VOC"/>
    <property type="match status" value="1"/>
</dbReference>
<dbReference type="RefSeq" id="WP_344669570.1">
    <property type="nucleotide sequence ID" value="NZ_BAAAQN010000048.1"/>
</dbReference>
<dbReference type="InterPro" id="IPR004360">
    <property type="entry name" value="Glyas_Fos-R_dOase_dom"/>
</dbReference>